<organism evidence="1 2">
    <name type="scientific">Streptomyces nigrescens</name>
    <dbReference type="NCBI Taxonomy" id="1920"/>
    <lineage>
        <taxon>Bacteria</taxon>
        <taxon>Bacillati</taxon>
        <taxon>Actinomycetota</taxon>
        <taxon>Actinomycetes</taxon>
        <taxon>Kitasatosporales</taxon>
        <taxon>Streptomycetaceae</taxon>
        <taxon>Streptomyces</taxon>
    </lineage>
</organism>
<dbReference type="Proteomes" id="UP001059597">
    <property type="component" value="Plasmid SNP1"/>
</dbReference>
<gene>
    <name evidence="1" type="ORF">HEK616_84860</name>
</gene>
<sequence length="185" mass="19865">MVAVVPSGLAWHALKSLQVDTSGVHSRMGGDLSTGTAELRAQMGAFLQGEGDPQALVEAAQGAELLLPLLGEGAVWSGELEDIRWLFAFTSTGEMHAFLQQKWEAAKPDELPAELARYVRYLRVGGEELMQELLPGLVERDRVPTGVVVDVSSGLRAFLPPVSGIVPEGIALDKEYVAKGELATW</sequence>
<evidence type="ECO:0000313" key="2">
    <source>
        <dbReference type="Proteomes" id="UP001059597"/>
    </source>
</evidence>
<reference evidence="1" key="1">
    <citation type="submission" date="2022-06" db="EMBL/GenBank/DDBJ databases">
        <title>Complete genome sequence of Streptomyces nigrescens HEK616.</title>
        <authorList>
            <person name="Asamizu S."/>
            <person name="Onaka H."/>
        </authorList>
    </citation>
    <scope>NUCLEOTIDE SEQUENCE</scope>
    <source>
        <strain evidence="1">HEK616</strain>
        <plasmid evidence="1">SNP1</plasmid>
    </source>
</reference>
<dbReference type="EMBL" id="AP026074">
    <property type="protein sequence ID" value="BDM74999.1"/>
    <property type="molecule type" value="Genomic_DNA"/>
</dbReference>
<name>A0ABM8A8V6_STRNI</name>
<accession>A0ABM8A8V6</accession>
<keyword evidence="2" id="KW-1185">Reference proteome</keyword>
<dbReference type="RefSeq" id="WP_261958386.1">
    <property type="nucleotide sequence ID" value="NZ_AP026074.1"/>
</dbReference>
<geneLocation type="plasmid" evidence="1 2">
    <name>SNP1</name>
</geneLocation>
<protein>
    <submittedName>
        <fullName evidence="1">Uncharacterized protein</fullName>
    </submittedName>
</protein>
<evidence type="ECO:0000313" key="1">
    <source>
        <dbReference type="EMBL" id="BDM74999.1"/>
    </source>
</evidence>
<proteinExistence type="predicted"/>
<keyword evidence="1" id="KW-0614">Plasmid</keyword>